<keyword evidence="3" id="KW-1185">Reference proteome</keyword>
<feature type="transmembrane region" description="Helical" evidence="1">
    <location>
        <begin position="87"/>
        <end position="105"/>
    </location>
</feature>
<sequence>MKSIILNSIAILGGLVLGSVVNMGLISLGGEIVPPPAGADVSTMEGLEKAMPLFMPKHFVFPFLAHSLGTLAGAVFAAKVAVTHKLIIAFVIGVAFLAGGIAMVISLPSPIWFNSLDLIGAYLPMAYLGYKFVKRNDSP</sequence>
<evidence type="ECO:0000256" key="1">
    <source>
        <dbReference type="SAM" id="Phobius"/>
    </source>
</evidence>
<evidence type="ECO:0000313" key="3">
    <source>
        <dbReference type="Proteomes" id="UP001258994"/>
    </source>
</evidence>
<accession>A0ABY9TU78</accession>
<name>A0ABY9TU78_9GAMM</name>
<feature type="transmembrane region" description="Helical" evidence="1">
    <location>
        <begin position="111"/>
        <end position="130"/>
    </location>
</feature>
<keyword evidence="1" id="KW-1133">Transmembrane helix</keyword>
<organism evidence="2 3">
    <name type="scientific">Thalassotalea psychrophila</name>
    <dbReference type="NCBI Taxonomy" id="3065647"/>
    <lineage>
        <taxon>Bacteria</taxon>
        <taxon>Pseudomonadati</taxon>
        <taxon>Pseudomonadota</taxon>
        <taxon>Gammaproteobacteria</taxon>
        <taxon>Alteromonadales</taxon>
        <taxon>Colwelliaceae</taxon>
        <taxon>Thalassotalea</taxon>
    </lineage>
</organism>
<evidence type="ECO:0000313" key="2">
    <source>
        <dbReference type="EMBL" id="WNC72345.1"/>
    </source>
</evidence>
<dbReference type="Proteomes" id="UP001258994">
    <property type="component" value="Chromosome"/>
</dbReference>
<dbReference type="EMBL" id="CP134145">
    <property type="protein sequence ID" value="WNC72345.1"/>
    <property type="molecule type" value="Genomic_DNA"/>
</dbReference>
<reference evidence="3" key="1">
    <citation type="submission" date="2023-09" db="EMBL/GenBank/DDBJ databases">
        <authorList>
            <person name="Li S."/>
            <person name="Li X."/>
            <person name="Zhang C."/>
            <person name="Zhao Z."/>
        </authorList>
    </citation>
    <scope>NUCLEOTIDE SEQUENCE [LARGE SCALE GENOMIC DNA]</scope>
    <source>
        <strain evidence="3">SQ149</strain>
    </source>
</reference>
<proteinExistence type="predicted"/>
<gene>
    <name evidence="2" type="ORF">RGQ13_19840</name>
</gene>
<keyword evidence="1" id="KW-0812">Transmembrane</keyword>
<dbReference type="RefSeq" id="WP_348391464.1">
    <property type="nucleotide sequence ID" value="NZ_CP134145.1"/>
</dbReference>
<feature type="transmembrane region" description="Helical" evidence="1">
    <location>
        <begin position="63"/>
        <end position="82"/>
    </location>
</feature>
<protein>
    <submittedName>
        <fullName evidence="2">Uncharacterized protein</fullName>
    </submittedName>
</protein>
<keyword evidence="1" id="KW-0472">Membrane</keyword>